<dbReference type="PROSITE" id="PS00678">
    <property type="entry name" value="WD_REPEATS_1"/>
    <property type="match status" value="1"/>
</dbReference>
<feature type="region of interest" description="Disordered" evidence="6">
    <location>
        <begin position="167"/>
        <end position="216"/>
    </location>
</feature>
<dbReference type="SUPFAM" id="SSF50978">
    <property type="entry name" value="WD40 repeat-like"/>
    <property type="match status" value="1"/>
</dbReference>
<dbReference type="GO" id="GO:0006357">
    <property type="term" value="P:regulation of transcription by RNA polymerase II"/>
    <property type="evidence" value="ECO:0007669"/>
    <property type="project" value="TreeGrafter"/>
</dbReference>
<feature type="repeat" description="WD" evidence="5">
    <location>
        <begin position="428"/>
        <end position="469"/>
    </location>
</feature>
<dbReference type="Proteomes" id="UP000807306">
    <property type="component" value="Unassembled WGS sequence"/>
</dbReference>
<dbReference type="PROSITE" id="PS50082">
    <property type="entry name" value="WD_REPEATS_2"/>
    <property type="match status" value="5"/>
</dbReference>
<evidence type="ECO:0000256" key="4">
    <source>
        <dbReference type="ARBA" id="ARBA00023242"/>
    </source>
</evidence>
<dbReference type="InterPro" id="IPR020472">
    <property type="entry name" value="WD40_PAC1"/>
</dbReference>
<proteinExistence type="predicted"/>
<evidence type="ECO:0000256" key="3">
    <source>
        <dbReference type="ARBA" id="ARBA00022737"/>
    </source>
</evidence>
<dbReference type="EMBL" id="MU157833">
    <property type="protein sequence ID" value="KAF9531829.1"/>
    <property type="molecule type" value="Genomic_DNA"/>
</dbReference>
<keyword evidence="2 5" id="KW-0853">WD repeat</keyword>
<dbReference type="CDD" id="cd00200">
    <property type="entry name" value="WD40"/>
    <property type="match status" value="1"/>
</dbReference>
<dbReference type="Gene3D" id="1.20.960.30">
    <property type="match status" value="1"/>
</dbReference>
<name>A0A9P6JTJ0_9AGAR</name>
<evidence type="ECO:0000256" key="5">
    <source>
        <dbReference type="PROSITE-ProRule" id="PRU00221"/>
    </source>
</evidence>
<dbReference type="Gene3D" id="2.130.10.10">
    <property type="entry name" value="YVTN repeat-like/Quinoprotein amine dehydrogenase"/>
    <property type="match status" value="1"/>
</dbReference>
<evidence type="ECO:0000313" key="7">
    <source>
        <dbReference type="EMBL" id="KAF9531829.1"/>
    </source>
</evidence>
<comment type="subcellular location">
    <subcellularLocation>
        <location evidence="1">Nucleus</location>
    </subcellularLocation>
</comment>
<dbReference type="AlphaFoldDB" id="A0A9P6JTJ0"/>
<dbReference type="PROSITE" id="PS50294">
    <property type="entry name" value="WD_REPEATS_REGION"/>
    <property type="match status" value="4"/>
</dbReference>
<feature type="repeat" description="WD" evidence="5">
    <location>
        <begin position="483"/>
        <end position="529"/>
    </location>
</feature>
<dbReference type="SMART" id="SM00320">
    <property type="entry name" value="WD40"/>
    <property type="match status" value="7"/>
</dbReference>
<comment type="caution">
    <text evidence="7">The sequence shown here is derived from an EMBL/GenBank/DDBJ whole genome shotgun (WGS) entry which is preliminary data.</text>
</comment>
<gene>
    <name evidence="7" type="ORF">CPB83DRAFT_847901</name>
</gene>
<dbReference type="InterPro" id="IPR036322">
    <property type="entry name" value="WD40_repeat_dom_sf"/>
</dbReference>
<dbReference type="GO" id="GO:0003714">
    <property type="term" value="F:transcription corepressor activity"/>
    <property type="evidence" value="ECO:0007669"/>
    <property type="project" value="InterPro"/>
</dbReference>
<dbReference type="Pfam" id="PF08513">
    <property type="entry name" value="LisH"/>
    <property type="match status" value="1"/>
</dbReference>
<dbReference type="InterPro" id="IPR001680">
    <property type="entry name" value="WD40_rpt"/>
</dbReference>
<organism evidence="7 8">
    <name type="scientific">Crepidotus variabilis</name>
    <dbReference type="NCBI Taxonomy" id="179855"/>
    <lineage>
        <taxon>Eukaryota</taxon>
        <taxon>Fungi</taxon>
        <taxon>Dikarya</taxon>
        <taxon>Basidiomycota</taxon>
        <taxon>Agaricomycotina</taxon>
        <taxon>Agaricomycetes</taxon>
        <taxon>Agaricomycetidae</taxon>
        <taxon>Agaricales</taxon>
        <taxon>Agaricineae</taxon>
        <taxon>Crepidotaceae</taxon>
        <taxon>Crepidotus</taxon>
    </lineage>
</organism>
<dbReference type="PROSITE" id="PS50896">
    <property type="entry name" value="LISH"/>
    <property type="match status" value="1"/>
</dbReference>
<dbReference type="GO" id="GO:0000118">
    <property type="term" value="C:histone deacetylase complex"/>
    <property type="evidence" value="ECO:0007669"/>
    <property type="project" value="TreeGrafter"/>
</dbReference>
<evidence type="ECO:0000256" key="2">
    <source>
        <dbReference type="ARBA" id="ARBA00022574"/>
    </source>
</evidence>
<dbReference type="InterPro" id="IPR045183">
    <property type="entry name" value="Ebi-like"/>
</dbReference>
<dbReference type="InterPro" id="IPR019775">
    <property type="entry name" value="WD40_repeat_CS"/>
</dbReference>
<dbReference type="Pfam" id="PF00400">
    <property type="entry name" value="WD40"/>
    <property type="match status" value="6"/>
</dbReference>
<evidence type="ECO:0000256" key="6">
    <source>
        <dbReference type="SAM" id="MobiDB-lite"/>
    </source>
</evidence>
<dbReference type="PANTHER" id="PTHR22846:SF2">
    <property type="entry name" value="F-BOX-LIKE_WD REPEAT-CONTAINING PROTEIN EBI"/>
    <property type="match status" value="1"/>
</dbReference>
<evidence type="ECO:0000313" key="8">
    <source>
        <dbReference type="Proteomes" id="UP000807306"/>
    </source>
</evidence>
<dbReference type="SMART" id="SM00667">
    <property type="entry name" value="LisH"/>
    <property type="match status" value="1"/>
</dbReference>
<protein>
    <submittedName>
        <fullName evidence="7">WD40-repeat-containing domain protein</fullName>
    </submittedName>
</protein>
<dbReference type="PANTHER" id="PTHR22846">
    <property type="entry name" value="WD40 REPEAT PROTEIN"/>
    <property type="match status" value="1"/>
</dbReference>
<keyword evidence="4" id="KW-0539">Nucleus</keyword>
<feature type="repeat" description="WD" evidence="5">
    <location>
        <begin position="246"/>
        <end position="280"/>
    </location>
</feature>
<dbReference type="InterPro" id="IPR006594">
    <property type="entry name" value="LisH"/>
</dbReference>
<feature type="repeat" description="WD" evidence="5">
    <location>
        <begin position="530"/>
        <end position="571"/>
    </location>
</feature>
<keyword evidence="8" id="KW-1185">Reference proteome</keyword>
<feature type="compositionally biased region" description="Polar residues" evidence="6">
    <location>
        <begin position="114"/>
        <end position="130"/>
    </location>
</feature>
<dbReference type="OrthoDB" id="1367865at2759"/>
<feature type="region of interest" description="Disordered" evidence="6">
    <location>
        <begin position="114"/>
        <end position="155"/>
    </location>
</feature>
<dbReference type="PRINTS" id="PR00320">
    <property type="entry name" value="GPROTEINBRPT"/>
</dbReference>
<feature type="compositionally biased region" description="Polar residues" evidence="6">
    <location>
        <begin position="142"/>
        <end position="155"/>
    </location>
</feature>
<feature type="repeat" description="WD" evidence="5">
    <location>
        <begin position="343"/>
        <end position="384"/>
    </location>
</feature>
<sequence length="628" mass="69595">MATPIVICSDEINCLIYSYFQDAGFNHSAFALRSEGRLQSSPYFSKHIRRGELIELLTKSLLYLEVESHWRGDELSTNCRSSFSLLEEHVCSTEEPTSIPKPVDELTSRRINAVNGTSSSVARPSKNGQALDTKVAVRRDGTASSDTPVHEQVLNSQKQSLATSILEGANSKRKTSPVPTDDGHVDKRQRRASTDMDVDQAASQSAERREDSASYDGFTGEKYVTKAYVRPQGPGDKTDPRVALMLAGHKSEVFVCAFNPIYHNLLASGSKDSVVNLWNLPDPPAEGFAEAPNLPIALEQISKAEQGDLTSLDWNPDGTLLAIGSYDSILRVCSVEGGVYFTHPQHQGPIFATRFSKNGAWLLTASLDGTTCLWHVKEKRLQRQYRCHKGGHCCLDVEWLNEETFASAGADQRIFIMRVDEDEPIKMLHGHRDEINQIRVNPSGTRLASCSDDGTAYIWRVDNLKRDADEIPGLSASDHVVILRGHTHSVSTIGWCVDKPTGANEMIATSSFDGTARLWDSVTGQCLHTFKDHKRPLYALEFSPDGRFLATGSGDGWLHIYSSRSYTRLFSWFAGTEKPGVFEIAWQEDQGINRIAVALECREVAVIDISKIDVFQQVLEKENLLLGS</sequence>
<accession>A0A9P6JTJ0</accession>
<dbReference type="InterPro" id="IPR015943">
    <property type="entry name" value="WD40/YVTN_repeat-like_dom_sf"/>
</dbReference>
<keyword evidence="3" id="KW-0677">Repeat</keyword>
<evidence type="ECO:0000256" key="1">
    <source>
        <dbReference type="ARBA" id="ARBA00004123"/>
    </source>
</evidence>
<reference evidence="7" key="1">
    <citation type="submission" date="2020-11" db="EMBL/GenBank/DDBJ databases">
        <authorList>
            <consortium name="DOE Joint Genome Institute"/>
            <person name="Ahrendt S."/>
            <person name="Riley R."/>
            <person name="Andreopoulos W."/>
            <person name="Labutti K."/>
            <person name="Pangilinan J."/>
            <person name="Ruiz-Duenas F.J."/>
            <person name="Barrasa J.M."/>
            <person name="Sanchez-Garcia M."/>
            <person name="Camarero S."/>
            <person name="Miyauchi S."/>
            <person name="Serrano A."/>
            <person name="Linde D."/>
            <person name="Babiker R."/>
            <person name="Drula E."/>
            <person name="Ayuso-Fernandez I."/>
            <person name="Pacheco R."/>
            <person name="Padilla G."/>
            <person name="Ferreira P."/>
            <person name="Barriuso J."/>
            <person name="Kellner H."/>
            <person name="Castanera R."/>
            <person name="Alfaro M."/>
            <person name="Ramirez L."/>
            <person name="Pisabarro A.G."/>
            <person name="Kuo A."/>
            <person name="Tritt A."/>
            <person name="Lipzen A."/>
            <person name="He G."/>
            <person name="Yan M."/>
            <person name="Ng V."/>
            <person name="Cullen D."/>
            <person name="Martin F."/>
            <person name="Rosso M.-N."/>
            <person name="Henrissat B."/>
            <person name="Hibbett D."/>
            <person name="Martinez A.T."/>
            <person name="Grigoriev I.V."/>
        </authorList>
    </citation>
    <scope>NUCLEOTIDE SEQUENCE</scope>
    <source>
        <strain evidence="7">CBS 506.95</strain>
    </source>
</reference>